<dbReference type="EMBL" id="JH719942">
    <property type="protein sequence ID" value="EJF52631.1"/>
    <property type="molecule type" value="Genomic_DNA"/>
</dbReference>
<reference evidence="2" key="1">
    <citation type="journal article" date="2012" name="Stand. Genomic Sci.">
        <title>Permanent draft genome sequence of the gliding predator Saprospira grandis strain Sa g1 (= HR1).</title>
        <authorList>
            <person name="Mavromatis K."/>
            <person name="Chertkov O."/>
            <person name="Lapidus A."/>
            <person name="Nolan M."/>
            <person name="Lucas S."/>
            <person name="Tice H."/>
            <person name="Del Rio T.G."/>
            <person name="Cheng J.F."/>
            <person name="Han C."/>
            <person name="Tapia R."/>
            <person name="Bruce D."/>
            <person name="Goodwin L.A."/>
            <person name="Pitluck S."/>
            <person name="Huntemann M."/>
            <person name="Liolios K."/>
            <person name="Pagani I."/>
            <person name="Ivanova N."/>
            <person name="Mikhailova N."/>
            <person name="Pati A."/>
            <person name="Chen A."/>
            <person name="Palaniappan K."/>
            <person name="Land M."/>
            <person name="Brambilla E.M."/>
            <person name="Rohde M."/>
            <person name="Spring S."/>
            <person name="Goker M."/>
            <person name="Detter J.C."/>
            <person name="Bristow J."/>
            <person name="Eisen J.A."/>
            <person name="Markowitz V."/>
            <person name="Hugenholtz P."/>
            <person name="Kyrpides N.C."/>
            <person name="Klenk H.P."/>
            <person name="Woyke T."/>
        </authorList>
    </citation>
    <scope>NUCLEOTIDE SEQUENCE [LARGE SCALE GENOMIC DNA]</scope>
    <source>
        <strain evidence="2">DSM 2844</strain>
    </source>
</reference>
<dbReference type="Proteomes" id="UP000005113">
    <property type="component" value="Unassembled WGS sequence"/>
</dbReference>
<sequence length="79" mass="8985">MDNYFCCSFFVLGPPPRFARRRYALGLAIRSALRRLRLLGLACGHPAASLGLRPFGPVDRKTPNLWTKKRATENFSRSF</sequence>
<protein>
    <submittedName>
        <fullName evidence="1">Uncharacterized protein</fullName>
    </submittedName>
</protein>
<gene>
    <name evidence="1" type="ORF">SapgrDRAFT_0899</name>
</gene>
<dbReference type="AlphaFoldDB" id="J0XUM1"/>
<proteinExistence type="predicted"/>
<evidence type="ECO:0000313" key="2">
    <source>
        <dbReference type="Proteomes" id="UP000005113"/>
    </source>
</evidence>
<dbReference type="HOGENOM" id="CLU_2604038_0_0_10"/>
<organism evidence="1 2">
    <name type="scientific">Saprospira grandis DSM 2844</name>
    <dbReference type="NCBI Taxonomy" id="694433"/>
    <lineage>
        <taxon>Bacteria</taxon>
        <taxon>Pseudomonadati</taxon>
        <taxon>Bacteroidota</taxon>
        <taxon>Saprospiria</taxon>
        <taxon>Saprospirales</taxon>
        <taxon>Saprospiraceae</taxon>
        <taxon>Saprospira</taxon>
    </lineage>
</organism>
<evidence type="ECO:0000313" key="1">
    <source>
        <dbReference type="EMBL" id="EJF52631.1"/>
    </source>
</evidence>
<accession>J0XUM1</accession>
<name>J0XUM1_9BACT</name>